<feature type="non-terminal residue" evidence="6">
    <location>
        <position position="621"/>
    </location>
</feature>
<keyword evidence="3" id="KW-0687">Ribonucleoprotein</keyword>
<dbReference type="PANTHER" id="PTHR11449">
    <property type="entry name" value="RIBOSOMAL PROTEIN L30"/>
    <property type="match status" value="1"/>
</dbReference>
<dbReference type="GO" id="GO:0003723">
    <property type="term" value="F:RNA binding"/>
    <property type="evidence" value="ECO:0007669"/>
    <property type="project" value="InterPro"/>
</dbReference>
<evidence type="ECO:0000256" key="4">
    <source>
        <dbReference type="SAM" id="MobiDB-lite"/>
    </source>
</evidence>
<keyword evidence="2 6" id="KW-0689">Ribosomal protein</keyword>
<organism evidence="6 7">
    <name type="scientific">Podila minutissima</name>
    <dbReference type="NCBI Taxonomy" id="64525"/>
    <lineage>
        <taxon>Eukaryota</taxon>
        <taxon>Fungi</taxon>
        <taxon>Fungi incertae sedis</taxon>
        <taxon>Mucoromycota</taxon>
        <taxon>Mortierellomycotina</taxon>
        <taxon>Mortierellomycetes</taxon>
        <taxon>Mortierellales</taxon>
        <taxon>Mortierellaceae</taxon>
        <taxon>Podila</taxon>
    </lineage>
</organism>
<dbReference type="SUPFAM" id="SSF55315">
    <property type="entry name" value="L30e-like"/>
    <property type="match status" value="1"/>
</dbReference>
<dbReference type="InterPro" id="IPR004038">
    <property type="entry name" value="Ribosomal_eL8/eL30/eS12/Gad45"/>
</dbReference>
<dbReference type="AlphaFoldDB" id="A0A9P5VHH2"/>
<evidence type="ECO:0000259" key="5">
    <source>
        <dbReference type="Pfam" id="PF01248"/>
    </source>
</evidence>
<sequence>MGEPKRPKISEFSESNRNVEVTQIEFNDILSTIFQVIQGFDKYAALNSTVDTVVDGEKVQISGKTIKSKLNDSGYSNVLSFKDDISKICNRAMAASSINLVIQEQIQKMLQLATDLIADKSHYTIRSHGKKVRSREETQTSLPPRDHEKFALFQRTNEGFVFTSKARGKDDLVEQDIPKTVIVPVASSPNPPTLKDVNSKLRNPRSTVPKKQTLGVDYRPSGPFTSFAPFIDSSNAEMNAEDTATAYGALLDRYFQKTQSSAGSDEQQKAKAQLESILQIAQQNQTSQEGTSTELSEDDLAFLSEDGLDVRKLISLKGSQGSEEGEKARCSVLEAIQKNAMLLSELYKIQDERFAFKNQTITAHEQELAAAVQQSLTDLAGKLTPSALVSVQAVEEAMKKLPYKETAFAGSLPPTKPFAFPTNATRNGMPPTATAYPTHNPVVPKKNSPALFTPAVVLSHHINMTGGYPTVPQSHHYTYGAPHQSTHQKTFSRPKSGNSSGASPIVPLQMGPGGEMTFRKKNDSAPCANCGTLVSQLSAMAPINKKKVKSGEGINSRLALVMKSGKYQLGYKSTLKTLRQGKSKLIIISGNCPPLRKSEIEYYAMLSKTGVHHYTGTNVEL</sequence>
<evidence type="ECO:0000256" key="1">
    <source>
        <dbReference type="ARBA" id="ARBA00007326"/>
    </source>
</evidence>
<dbReference type="GO" id="GO:1990904">
    <property type="term" value="C:ribonucleoprotein complex"/>
    <property type="evidence" value="ECO:0007669"/>
    <property type="project" value="UniProtKB-KW"/>
</dbReference>
<evidence type="ECO:0000256" key="3">
    <source>
        <dbReference type="ARBA" id="ARBA00023274"/>
    </source>
</evidence>
<dbReference type="EMBL" id="JAAAUY010001182">
    <property type="protein sequence ID" value="KAF9323952.1"/>
    <property type="molecule type" value="Genomic_DNA"/>
</dbReference>
<reference evidence="6" key="1">
    <citation type="journal article" date="2020" name="Fungal Divers.">
        <title>Resolving the Mortierellaceae phylogeny through synthesis of multi-gene phylogenetics and phylogenomics.</title>
        <authorList>
            <person name="Vandepol N."/>
            <person name="Liber J."/>
            <person name="Desiro A."/>
            <person name="Na H."/>
            <person name="Kennedy M."/>
            <person name="Barry K."/>
            <person name="Grigoriev I.V."/>
            <person name="Miller A.N."/>
            <person name="O'Donnell K."/>
            <person name="Stajich J.E."/>
            <person name="Bonito G."/>
        </authorList>
    </citation>
    <scope>NUCLEOTIDE SEQUENCE</scope>
    <source>
        <strain evidence="6">NVP1</strain>
    </source>
</reference>
<proteinExistence type="inferred from homology"/>
<feature type="compositionally biased region" description="Polar residues" evidence="4">
    <location>
        <begin position="483"/>
        <end position="502"/>
    </location>
</feature>
<feature type="region of interest" description="Disordered" evidence="4">
    <location>
        <begin position="183"/>
        <end position="217"/>
    </location>
</feature>
<feature type="compositionally biased region" description="Polar residues" evidence="4">
    <location>
        <begin position="200"/>
        <end position="210"/>
    </location>
</feature>
<gene>
    <name evidence="6" type="primary">RPL30_1</name>
    <name evidence="6" type="ORF">BG006_000988</name>
</gene>
<dbReference type="Gene3D" id="3.30.1330.30">
    <property type="match status" value="1"/>
</dbReference>
<dbReference type="GO" id="GO:0005840">
    <property type="term" value="C:ribosome"/>
    <property type="evidence" value="ECO:0007669"/>
    <property type="project" value="UniProtKB-KW"/>
</dbReference>
<dbReference type="PROSITE" id="PS00709">
    <property type="entry name" value="RIBOSOMAL_L30E_1"/>
    <property type="match status" value="1"/>
</dbReference>
<protein>
    <submittedName>
        <fullName evidence="6">60S ribosomal protein L30</fullName>
    </submittedName>
</protein>
<evidence type="ECO:0000256" key="2">
    <source>
        <dbReference type="ARBA" id="ARBA00022980"/>
    </source>
</evidence>
<accession>A0A9P5VHH2</accession>
<dbReference type="InterPro" id="IPR029064">
    <property type="entry name" value="Ribosomal_eL30-like_sf"/>
</dbReference>
<dbReference type="InterPro" id="IPR022991">
    <property type="entry name" value="Ribosomal_eL30_CS"/>
</dbReference>
<name>A0A9P5VHH2_9FUNG</name>
<evidence type="ECO:0000313" key="6">
    <source>
        <dbReference type="EMBL" id="KAF9323952.1"/>
    </source>
</evidence>
<feature type="region of interest" description="Disordered" evidence="4">
    <location>
        <begin position="481"/>
        <end position="515"/>
    </location>
</feature>
<dbReference type="Pfam" id="PF01248">
    <property type="entry name" value="Ribosomal_L7Ae"/>
    <property type="match status" value="1"/>
</dbReference>
<comment type="similarity">
    <text evidence="1">Belongs to the eukaryotic ribosomal protein eL30 family.</text>
</comment>
<comment type="caution">
    <text evidence="6">The sequence shown here is derived from an EMBL/GenBank/DDBJ whole genome shotgun (WGS) entry which is preliminary data.</text>
</comment>
<feature type="domain" description="Ribosomal protein eL8/eL30/eS12/Gadd45" evidence="5">
    <location>
        <begin position="554"/>
        <end position="620"/>
    </location>
</feature>
<evidence type="ECO:0000313" key="7">
    <source>
        <dbReference type="Proteomes" id="UP000696485"/>
    </source>
</evidence>
<keyword evidence="7" id="KW-1185">Reference proteome</keyword>
<dbReference type="Proteomes" id="UP000696485">
    <property type="component" value="Unassembled WGS sequence"/>
</dbReference>
<dbReference type="InterPro" id="IPR039109">
    <property type="entry name" value="Ribosomal_eL30-like"/>
</dbReference>
<dbReference type="FunFam" id="3.30.1330.30:FF:000001">
    <property type="entry name" value="60S ribosomal protein L30"/>
    <property type="match status" value="1"/>
</dbReference>